<dbReference type="SMART" id="SM01268">
    <property type="entry name" value="BTD"/>
    <property type="match status" value="1"/>
</dbReference>
<dbReference type="SMART" id="SM01267">
    <property type="entry name" value="LAG1_DNAbind"/>
    <property type="match status" value="1"/>
</dbReference>
<dbReference type="SUPFAM" id="SSF49417">
    <property type="entry name" value="p53-like transcription factors"/>
    <property type="match status" value="1"/>
</dbReference>
<sequence length="659" mass="74472">MAHLQQYQFSNTTNNTNSQHQLHQQLICNAFLNNFVDTADMHKKYANKAAGENACRLDDDVESVKKRCLVFPSLPDKLVVNDPSGQAFLQSHVQQSNSNQQQSENQTLIDHLQQSNQALVEANVNSNSFPRISLDLYQPRKLTKDLMKMYLEESVRRPPDCPIDCVIQILHAKVAQKSYGNEKRFFCPPPCIYLRGDGWRRKKLEVDRFYAPNYRSNNDGSSPSSSSTISTNNVRSSGKSKFVDEGSGCPSELISYIGIGKHGNYAALNRRDEMGLVEAVDRSQKFDSDKQMLDFSTGKTFCCAKTLHISDHDKRKYFKLKVDMMYSCSHIIGSFDSQQIKVISKPSKKKQSMKNTDCKYLCIASGTKVALFNRLRSQTVSTRYLHVHSPKLDQKLSDIDNAEFHASSTEWGAFTIHLLDDEDAESPVDSAEFMVKDGYIHYGSTIKLVDSLTNLAMPRLIIRKVEKQCALLDSDEPVSQLHKVAFQLKGESPDSPLEYMCLEQDKITVHVATRKDGLRDEIKDGAAWTIISTDKAEYRFYEATGLTPDPVTPVPIVTSLCIAGAAELARIELTGNEFSPKLKVWFDEVEAETIYKTKNLMTAIVPDISAIDPQWQQSRISRDVRISLVRDDGVIYSTGLTFNYMPEITISNRKNKIWT</sequence>
<dbReference type="InterPro" id="IPR036358">
    <property type="entry name" value="BTD_sf"/>
</dbReference>
<keyword evidence="6" id="KW-0539">Nucleus</keyword>
<keyword evidence="5" id="KW-0804">Transcription</keyword>
<evidence type="ECO:0000256" key="2">
    <source>
        <dbReference type="ARBA" id="ARBA00009704"/>
    </source>
</evidence>
<dbReference type="SUPFAM" id="SSF81296">
    <property type="entry name" value="E set domains"/>
    <property type="match status" value="1"/>
</dbReference>
<dbReference type="InterPro" id="IPR008967">
    <property type="entry name" value="p53-like_TF_DNA-bd_sf"/>
</dbReference>
<keyword evidence="3" id="KW-0805">Transcription regulation</keyword>
<dbReference type="InterPro" id="IPR015350">
    <property type="entry name" value="Beta-trefoil_DNA-bd_dom"/>
</dbReference>
<dbReference type="Pfam" id="PF09270">
    <property type="entry name" value="BTD"/>
    <property type="match status" value="1"/>
</dbReference>
<keyword evidence="10" id="KW-1185">Reference proteome</keyword>
<dbReference type="Gene3D" id="2.80.10.50">
    <property type="match status" value="1"/>
</dbReference>
<dbReference type="WBParaSite" id="nRc.2.0.1.t21296-RA">
    <property type="protein sequence ID" value="nRc.2.0.1.t21296-RA"/>
    <property type="gene ID" value="nRc.2.0.1.g21296"/>
</dbReference>
<dbReference type="InterPro" id="IPR014756">
    <property type="entry name" value="Ig_E-set"/>
</dbReference>
<dbReference type="Proteomes" id="UP000887565">
    <property type="component" value="Unplaced"/>
</dbReference>
<dbReference type="Gene3D" id="2.60.40.10">
    <property type="entry name" value="Immunoglobulins"/>
    <property type="match status" value="1"/>
</dbReference>
<dbReference type="GO" id="GO:0005634">
    <property type="term" value="C:nucleus"/>
    <property type="evidence" value="ECO:0007669"/>
    <property type="project" value="UniProtKB-SubCell"/>
</dbReference>
<evidence type="ECO:0000259" key="9">
    <source>
        <dbReference type="SMART" id="SM01268"/>
    </source>
</evidence>
<evidence type="ECO:0000313" key="11">
    <source>
        <dbReference type="WBParaSite" id="nRc.2.0.1.t21296-RA"/>
    </source>
</evidence>
<evidence type="ECO:0000256" key="5">
    <source>
        <dbReference type="ARBA" id="ARBA00023163"/>
    </source>
</evidence>
<evidence type="ECO:0000259" key="8">
    <source>
        <dbReference type="SMART" id="SM01267"/>
    </source>
</evidence>
<feature type="region of interest" description="Disordered" evidence="7">
    <location>
        <begin position="215"/>
        <end position="246"/>
    </location>
</feature>
<evidence type="ECO:0000256" key="3">
    <source>
        <dbReference type="ARBA" id="ARBA00023015"/>
    </source>
</evidence>
<proteinExistence type="inferred from homology"/>
<dbReference type="InterPro" id="IPR038007">
    <property type="entry name" value="RBP-Jkappa_IPT"/>
</dbReference>
<dbReference type="OMA" id="HNTSAWI"/>
<dbReference type="FunFam" id="2.60.40.1450:FF:000003">
    <property type="entry name" value="Related to J kappa-recombination signal binding protein"/>
    <property type="match status" value="1"/>
</dbReference>
<keyword evidence="4" id="KW-0238">DNA-binding</keyword>
<protein>
    <submittedName>
        <fullName evidence="11">Uncharacterized protein</fullName>
    </submittedName>
</protein>
<dbReference type="GO" id="GO:0001228">
    <property type="term" value="F:DNA-binding transcription activator activity, RNA polymerase II-specific"/>
    <property type="evidence" value="ECO:0007669"/>
    <property type="project" value="InterPro"/>
</dbReference>
<dbReference type="Pfam" id="PF09271">
    <property type="entry name" value="LAG1-DNAbind"/>
    <property type="match status" value="1"/>
</dbReference>
<dbReference type="Pfam" id="PF20144">
    <property type="entry name" value="TIG_SUH"/>
    <property type="match status" value="1"/>
</dbReference>
<feature type="domain" description="RBP-J/Cbf11/Cbf12 DNA binding" evidence="8">
    <location>
        <begin position="166"/>
        <end position="357"/>
    </location>
</feature>
<dbReference type="GO" id="GO:0000978">
    <property type="term" value="F:RNA polymerase II cis-regulatory region sequence-specific DNA binding"/>
    <property type="evidence" value="ECO:0007669"/>
    <property type="project" value="InterPro"/>
</dbReference>
<feature type="domain" description="Beta-trefoil DNA-binding" evidence="9">
    <location>
        <begin position="361"/>
        <end position="528"/>
    </location>
</feature>
<dbReference type="Gene3D" id="2.60.40.1450">
    <property type="entry name" value="LAG1, DNA binding domain"/>
    <property type="match status" value="2"/>
</dbReference>
<evidence type="ECO:0000313" key="10">
    <source>
        <dbReference type="Proteomes" id="UP000887565"/>
    </source>
</evidence>
<dbReference type="PANTHER" id="PTHR10665">
    <property type="entry name" value="RECOMBINING BINDING PROTEIN SUPPRESSOR OF HAIRLESS"/>
    <property type="match status" value="1"/>
</dbReference>
<dbReference type="InterPro" id="IPR037095">
    <property type="entry name" value="RBP-J/Cbf11_DNA-bd_sf"/>
</dbReference>
<evidence type="ECO:0000256" key="4">
    <source>
        <dbReference type="ARBA" id="ARBA00023125"/>
    </source>
</evidence>
<name>A0A915J4F1_ROMCU</name>
<dbReference type="SUPFAM" id="SSF110217">
    <property type="entry name" value="DNA-binding protein LAG-1 (CSL)"/>
    <property type="match status" value="1"/>
</dbReference>
<dbReference type="InterPro" id="IPR015351">
    <property type="entry name" value="RBP-J/Cbf11/Cbf12_DNA-bd"/>
</dbReference>
<organism evidence="10 11">
    <name type="scientific">Romanomermis culicivorax</name>
    <name type="common">Nematode worm</name>
    <dbReference type="NCBI Taxonomy" id="13658"/>
    <lineage>
        <taxon>Eukaryota</taxon>
        <taxon>Metazoa</taxon>
        <taxon>Ecdysozoa</taxon>
        <taxon>Nematoda</taxon>
        <taxon>Enoplea</taxon>
        <taxon>Dorylaimia</taxon>
        <taxon>Mermithida</taxon>
        <taxon>Mermithoidea</taxon>
        <taxon>Mermithidae</taxon>
        <taxon>Romanomermis</taxon>
    </lineage>
</organism>
<reference evidence="11" key="1">
    <citation type="submission" date="2022-11" db="UniProtKB">
        <authorList>
            <consortium name="WormBaseParasite"/>
        </authorList>
    </citation>
    <scope>IDENTIFICATION</scope>
</reference>
<dbReference type="AlphaFoldDB" id="A0A915J4F1"/>
<evidence type="ECO:0000256" key="1">
    <source>
        <dbReference type="ARBA" id="ARBA00004123"/>
    </source>
</evidence>
<comment type="similarity">
    <text evidence="2">Belongs to the Su(H) family.</text>
</comment>
<evidence type="ECO:0000256" key="7">
    <source>
        <dbReference type="SAM" id="MobiDB-lite"/>
    </source>
</evidence>
<accession>A0A915J4F1</accession>
<dbReference type="InterPro" id="IPR013783">
    <property type="entry name" value="Ig-like_fold"/>
</dbReference>
<evidence type="ECO:0000256" key="6">
    <source>
        <dbReference type="ARBA" id="ARBA00023242"/>
    </source>
</evidence>
<dbReference type="InterPro" id="IPR040159">
    <property type="entry name" value="CLS_fam"/>
</dbReference>
<comment type="subcellular location">
    <subcellularLocation>
        <location evidence="1">Nucleus</location>
    </subcellularLocation>
</comment>
<feature type="compositionally biased region" description="Low complexity" evidence="7">
    <location>
        <begin position="216"/>
        <end position="237"/>
    </location>
</feature>